<name>A0AC35U781_9BILA</name>
<evidence type="ECO:0000313" key="2">
    <source>
        <dbReference type="WBParaSite" id="RSKR_0000829700.1"/>
    </source>
</evidence>
<reference evidence="2" key="1">
    <citation type="submission" date="2016-11" db="UniProtKB">
        <authorList>
            <consortium name="WormBaseParasite"/>
        </authorList>
    </citation>
    <scope>IDENTIFICATION</scope>
    <source>
        <strain evidence="2">KR3021</strain>
    </source>
</reference>
<protein>
    <submittedName>
        <fullName evidence="2">V-type proton ATPase subunit</fullName>
    </submittedName>
</protein>
<evidence type="ECO:0000313" key="1">
    <source>
        <dbReference type="Proteomes" id="UP000095286"/>
    </source>
</evidence>
<sequence length="91" mass="10168">MSVWLPLVVVSAFWLVIGLGGPFLVPTGPNKGIVQTMIIMTAVCCWMFWILVYLHQLNPLIGPQIPVKTIRWISKQWGDAQGVLLNGTEKH</sequence>
<accession>A0AC35U781</accession>
<dbReference type="WBParaSite" id="RSKR_0000829700.1">
    <property type="protein sequence ID" value="RSKR_0000829700.1"/>
    <property type="gene ID" value="RSKR_0000829700"/>
</dbReference>
<proteinExistence type="predicted"/>
<dbReference type="Proteomes" id="UP000095286">
    <property type="component" value="Unplaced"/>
</dbReference>
<organism evidence="1 2">
    <name type="scientific">Rhabditophanes sp. KR3021</name>
    <dbReference type="NCBI Taxonomy" id="114890"/>
    <lineage>
        <taxon>Eukaryota</taxon>
        <taxon>Metazoa</taxon>
        <taxon>Ecdysozoa</taxon>
        <taxon>Nematoda</taxon>
        <taxon>Chromadorea</taxon>
        <taxon>Rhabditida</taxon>
        <taxon>Tylenchina</taxon>
        <taxon>Panagrolaimomorpha</taxon>
        <taxon>Strongyloidoidea</taxon>
        <taxon>Alloionematidae</taxon>
        <taxon>Rhabditophanes</taxon>
    </lineage>
</organism>